<gene>
    <name evidence="1" type="ORF">N7532_010506</name>
</gene>
<dbReference type="OrthoDB" id="7464126at2759"/>
<sequence length="247" mass="28256">MDFGEQEADRCVSLMEAEINGDTAGQIANMSLEIKDISLLRDALSQIEKPILPMTLRLNQIEDHLDSTQRKQILDWLSFQPTAFKFLIQLPGVQVTSLENADGIRKFVEFETDRPVTKNQLLVYIRQRSTKGELKQLIKEDVISKANGVPSYNCKVFGGFVWKKKDIRSALSKSSRALSELYDDIHERTLENTQETDQAVLRNTLKWMVIGVDKIDEELILDLLSNFVILDMREDGIRPFRFAHPSA</sequence>
<organism evidence="1 2">
    <name type="scientific">Penicillium argentinense</name>
    <dbReference type="NCBI Taxonomy" id="1131581"/>
    <lineage>
        <taxon>Eukaryota</taxon>
        <taxon>Fungi</taxon>
        <taxon>Dikarya</taxon>
        <taxon>Ascomycota</taxon>
        <taxon>Pezizomycotina</taxon>
        <taxon>Eurotiomycetes</taxon>
        <taxon>Eurotiomycetidae</taxon>
        <taxon>Eurotiales</taxon>
        <taxon>Aspergillaceae</taxon>
        <taxon>Penicillium</taxon>
    </lineage>
</organism>
<accession>A0A9W9EPY9</accession>
<dbReference type="RefSeq" id="XP_056470413.1">
    <property type="nucleotide sequence ID" value="XM_056622997.1"/>
</dbReference>
<keyword evidence="2" id="KW-1185">Reference proteome</keyword>
<dbReference type="GeneID" id="81361976"/>
<evidence type="ECO:0000313" key="2">
    <source>
        <dbReference type="Proteomes" id="UP001149074"/>
    </source>
</evidence>
<dbReference type="EMBL" id="JAPQKI010000010">
    <property type="protein sequence ID" value="KAJ5085735.1"/>
    <property type="molecule type" value="Genomic_DNA"/>
</dbReference>
<protein>
    <submittedName>
        <fullName evidence="1">Uncharacterized protein</fullName>
    </submittedName>
</protein>
<reference evidence="1" key="2">
    <citation type="journal article" date="2023" name="IMA Fungus">
        <title>Comparative genomic study of the Penicillium genus elucidates a diverse pangenome and 15 lateral gene transfer events.</title>
        <authorList>
            <person name="Petersen C."/>
            <person name="Sorensen T."/>
            <person name="Nielsen M.R."/>
            <person name="Sondergaard T.E."/>
            <person name="Sorensen J.L."/>
            <person name="Fitzpatrick D.A."/>
            <person name="Frisvad J.C."/>
            <person name="Nielsen K.L."/>
        </authorList>
    </citation>
    <scope>NUCLEOTIDE SEQUENCE</scope>
    <source>
        <strain evidence="1">IBT 30761</strain>
    </source>
</reference>
<name>A0A9W9EPY9_9EURO</name>
<dbReference type="Proteomes" id="UP001149074">
    <property type="component" value="Unassembled WGS sequence"/>
</dbReference>
<reference evidence="1" key="1">
    <citation type="submission" date="2022-11" db="EMBL/GenBank/DDBJ databases">
        <authorList>
            <person name="Petersen C."/>
        </authorList>
    </citation>
    <scope>NUCLEOTIDE SEQUENCE</scope>
    <source>
        <strain evidence="1">IBT 30761</strain>
    </source>
</reference>
<proteinExistence type="predicted"/>
<evidence type="ECO:0000313" key="1">
    <source>
        <dbReference type="EMBL" id="KAJ5085735.1"/>
    </source>
</evidence>
<dbReference type="AlphaFoldDB" id="A0A9W9EPY9"/>
<comment type="caution">
    <text evidence="1">The sequence shown here is derived from an EMBL/GenBank/DDBJ whole genome shotgun (WGS) entry which is preliminary data.</text>
</comment>